<feature type="compositionally biased region" description="Polar residues" evidence="9">
    <location>
        <begin position="556"/>
        <end position="576"/>
    </location>
</feature>
<comment type="similarity">
    <text evidence="7">Belongs to the inorganic carbon transporter (TC 9.A.2) DabB family.</text>
</comment>
<proteinExistence type="inferred from homology"/>
<feature type="transmembrane region" description="Helical" evidence="7">
    <location>
        <begin position="336"/>
        <end position="359"/>
    </location>
</feature>
<evidence type="ECO:0000313" key="11">
    <source>
        <dbReference type="EMBL" id="WMW80722.1"/>
    </source>
</evidence>
<evidence type="ECO:0000256" key="5">
    <source>
        <dbReference type="ARBA" id="ARBA00022989"/>
    </source>
</evidence>
<dbReference type="PRINTS" id="PR01434">
    <property type="entry name" value="NADHDHGNASE5"/>
</dbReference>
<feature type="transmembrane region" description="Helical" evidence="7">
    <location>
        <begin position="54"/>
        <end position="80"/>
    </location>
</feature>
<evidence type="ECO:0000256" key="2">
    <source>
        <dbReference type="ARBA" id="ARBA00022448"/>
    </source>
</evidence>
<feature type="transmembrane region" description="Helical" evidence="7">
    <location>
        <begin position="394"/>
        <end position="412"/>
    </location>
</feature>
<evidence type="ECO:0000313" key="12">
    <source>
        <dbReference type="Proteomes" id="UP001181355"/>
    </source>
</evidence>
<keyword evidence="12" id="KW-1185">Reference proteome</keyword>
<evidence type="ECO:0000256" key="6">
    <source>
        <dbReference type="ARBA" id="ARBA00023136"/>
    </source>
</evidence>
<evidence type="ECO:0000259" key="10">
    <source>
        <dbReference type="Pfam" id="PF00361"/>
    </source>
</evidence>
<evidence type="ECO:0000256" key="4">
    <source>
        <dbReference type="ARBA" id="ARBA00022692"/>
    </source>
</evidence>
<feature type="transmembrane region" description="Helical" evidence="7">
    <location>
        <begin position="276"/>
        <end position="295"/>
    </location>
</feature>
<comment type="function">
    <text evidence="7">Part of an energy-coupled inorganic carbon pump.</text>
</comment>
<sequence>MLDQIIVPSIKIGVWLAPLVMLIVAIVLVFVLAKYGRSLSSPNSAVITAWWRRLAISSHLVLCGLLVLLALHVVSAMYAVNAGWAHWLTQNFNANAAANSLFNDWIAVTPFGLVLAVLVQFLGSVIIAFSSRYLAGEPHQLRYMAAMATVLAAVQLLLMANHWVILIVVWSAVGFALQHLLCFYEERPFAQLAAHKKRIADVLADVLLILAAVLAWREVGSGSLHVLFEAIARDGMNTALQVSAVLLVLAVVLRTASLPFHGWLIQVMEAPTPVSALLHAGVVNLGGFVLIRFASLLDQALWARSILLAFGLSTAILAGMVMLTRVSIKLRLAWSTVAQMGFMLVECAAGLYSIAALHILGHSLYKAHAFLLSSNVVYETRLAQMRGTVRNTTWSLMLAPCLSLTLVFMVQFGAEYLGAPGWAWWWNAILGFALAPLLWTASGNTLMRLLHGAGMVLSVAILAVLLHYLPLGLLDAPSDVLGAIAFLGMALLYLILALIEAQAPLLETWRRWSYAGFYIDEWYTRLSLRIWPTTWVQAQTCPFHDLKEDQRKNEQAQKTSLRAQSAQITSLAANKS</sequence>
<feature type="domain" description="NADH:quinone oxidoreductase/Mrp antiporter transmembrane" evidence="10">
    <location>
        <begin position="160"/>
        <end position="427"/>
    </location>
</feature>
<dbReference type="RefSeq" id="WP_309482213.1">
    <property type="nucleotide sequence ID" value="NZ_CP133720.1"/>
</dbReference>
<dbReference type="EMBL" id="CP133720">
    <property type="protein sequence ID" value="WMW80722.1"/>
    <property type="molecule type" value="Genomic_DNA"/>
</dbReference>
<feature type="transmembrane region" description="Helical" evidence="7">
    <location>
        <begin position="239"/>
        <end position="264"/>
    </location>
</feature>
<organism evidence="11 12">
    <name type="scientific">Undibacterium cyanobacteriorum</name>
    <dbReference type="NCBI Taxonomy" id="3073561"/>
    <lineage>
        <taxon>Bacteria</taxon>
        <taxon>Pseudomonadati</taxon>
        <taxon>Pseudomonadota</taxon>
        <taxon>Betaproteobacteria</taxon>
        <taxon>Burkholderiales</taxon>
        <taxon>Oxalobacteraceae</taxon>
        <taxon>Undibacterium</taxon>
    </lineage>
</organism>
<dbReference type="HAMAP" id="MF_00862">
    <property type="entry name" value="DabB"/>
    <property type="match status" value="1"/>
</dbReference>
<gene>
    <name evidence="7" type="primary">dabB</name>
    <name evidence="11" type="ORF">RF679_00240</name>
</gene>
<dbReference type="InterPro" id="IPR001750">
    <property type="entry name" value="ND/Mrp_TM"/>
</dbReference>
<keyword evidence="4 7" id="KW-0812">Transmembrane</keyword>
<dbReference type="PANTHER" id="PTHR42829">
    <property type="entry name" value="NADH-UBIQUINONE OXIDOREDUCTASE CHAIN 5"/>
    <property type="match status" value="1"/>
</dbReference>
<accession>A0ABY9RHL2</accession>
<evidence type="ECO:0000256" key="1">
    <source>
        <dbReference type="ARBA" id="ARBA00004127"/>
    </source>
</evidence>
<name>A0ABY9RHL2_9BURK</name>
<comment type="subunit">
    <text evidence="7">Forms a complex with DabA.</text>
</comment>
<keyword evidence="2 7" id="KW-0813">Transport</keyword>
<feature type="transmembrane region" description="Helical" evidence="7">
    <location>
        <begin position="449"/>
        <end position="469"/>
    </location>
</feature>
<dbReference type="PANTHER" id="PTHR42829:SF1">
    <property type="entry name" value="INORGANIC CARBON TRANSPORTER SUBUNIT DABB-RELATED"/>
    <property type="match status" value="1"/>
</dbReference>
<keyword evidence="5 7" id="KW-1133">Transmembrane helix</keyword>
<evidence type="ECO:0000256" key="3">
    <source>
        <dbReference type="ARBA" id="ARBA00022475"/>
    </source>
</evidence>
<dbReference type="InterPro" id="IPR046396">
    <property type="entry name" value="Transporter_DabB"/>
</dbReference>
<dbReference type="InterPro" id="IPR003945">
    <property type="entry name" value="NU5C-like"/>
</dbReference>
<feature type="transmembrane region" description="Helical" evidence="7">
    <location>
        <begin position="481"/>
        <end position="501"/>
    </location>
</feature>
<feature type="transmembrane region" description="Helical" evidence="7">
    <location>
        <begin position="141"/>
        <end position="158"/>
    </location>
</feature>
<protein>
    <recommendedName>
        <fullName evidence="7">Probable inorganic carbon transporter subunit DabB</fullName>
    </recommendedName>
</protein>
<evidence type="ECO:0000256" key="8">
    <source>
        <dbReference type="RuleBase" id="RU000320"/>
    </source>
</evidence>
<evidence type="ECO:0000256" key="9">
    <source>
        <dbReference type="SAM" id="MobiDB-lite"/>
    </source>
</evidence>
<reference evidence="11" key="1">
    <citation type="submission" date="2023-09" db="EMBL/GenBank/DDBJ databases">
        <title>Undibacterium sp. 20NA77.5 isolated from freshwater.</title>
        <authorList>
            <person name="Le V."/>
            <person name="Ko S.-R."/>
            <person name="Ahn C.-Y."/>
            <person name="Oh H.-M."/>
        </authorList>
    </citation>
    <scope>NUCLEOTIDE SEQUENCE</scope>
    <source>
        <strain evidence="11">20NA77.5</strain>
    </source>
</reference>
<evidence type="ECO:0000256" key="7">
    <source>
        <dbReference type="HAMAP-Rule" id="MF_00862"/>
    </source>
</evidence>
<feature type="transmembrane region" description="Helical" evidence="7">
    <location>
        <begin position="105"/>
        <end position="129"/>
    </location>
</feature>
<dbReference type="Pfam" id="PF00361">
    <property type="entry name" value="Proton_antipo_M"/>
    <property type="match status" value="1"/>
</dbReference>
<dbReference type="Proteomes" id="UP001181355">
    <property type="component" value="Chromosome"/>
</dbReference>
<keyword evidence="3 7" id="KW-1003">Cell membrane</keyword>
<keyword evidence="6 7" id="KW-0472">Membrane</keyword>
<feature type="region of interest" description="Disordered" evidence="9">
    <location>
        <begin position="549"/>
        <end position="576"/>
    </location>
</feature>
<feature type="transmembrane region" description="Helical" evidence="7">
    <location>
        <begin position="424"/>
        <end position="442"/>
    </location>
</feature>
<comment type="subcellular location">
    <subcellularLocation>
        <location evidence="7">Cell membrane</location>
        <topology evidence="7">Multi-pass membrane protein</topology>
    </subcellularLocation>
    <subcellularLocation>
        <location evidence="1">Endomembrane system</location>
        <topology evidence="1">Multi-pass membrane protein</topology>
    </subcellularLocation>
    <subcellularLocation>
        <location evidence="8">Membrane</location>
        <topology evidence="8">Multi-pass membrane protein</topology>
    </subcellularLocation>
</comment>
<dbReference type="NCBIfam" id="NF006029">
    <property type="entry name" value="PRK08168.1"/>
    <property type="match status" value="1"/>
</dbReference>
<feature type="transmembrane region" description="Helical" evidence="7">
    <location>
        <begin position="12"/>
        <end position="33"/>
    </location>
</feature>
<feature type="transmembrane region" description="Helical" evidence="7">
    <location>
        <begin position="301"/>
        <end position="324"/>
    </location>
</feature>
<feature type="transmembrane region" description="Helical" evidence="7">
    <location>
        <begin position="164"/>
        <end position="181"/>
    </location>
</feature>